<dbReference type="AlphaFoldDB" id="A0A9Q9ATG1"/>
<keyword evidence="2" id="KW-1185">Reference proteome</keyword>
<evidence type="ECO:0000313" key="1">
    <source>
        <dbReference type="EMBL" id="USW52868.1"/>
    </source>
</evidence>
<reference evidence="1" key="1">
    <citation type="submission" date="2022-06" db="EMBL/GenBank/DDBJ databases">
        <title>Complete genome sequences of two strains of the flax pathogen Septoria linicola.</title>
        <authorList>
            <person name="Lapalu N."/>
            <person name="Simon A."/>
            <person name="Demenou B."/>
            <person name="Paumier D."/>
            <person name="Guillot M.-P."/>
            <person name="Gout L."/>
            <person name="Valade R."/>
        </authorList>
    </citation>
    <scope>NUCLEOTIDE SEQUENCE</scope>
    <source>
        <strain evidence="1">SE15195</strain>
    </source>
</reference>
<dbReference type="Proteomes" id="UP001056384">
    <property type="component" value="Chromosome 4"/>
</dbReference>
<protein>
    <submittedName>
        <fullName evidence="1">Uncharacterized protein</fullName>
    </submittedName>
</protein>
<accession>A0A9Q9ATG1</accession>
<proteinExistence type="predicted"/>
<organism evidence="1 2">
    <name type="scientific">Septoria linicola</name>
    <dbReference type="NCBI Taxonomy" id="215465"/>
    <lineage>
        <taxon>Eukaryota</taxon>
        <taxon>Fungi</taxon>
        <taxon>Dikarya</taxon>
        <taxon>Ascomycota</taxon>
        <taxon>Pezizomycotina</taxon>
        <taxon>Dothideomycetes</taxon>
        <taxon>Dothideomycetidae</taxon>
        <taxon>Mycosphaerellales</taxon>
        <taxon>Mycosphaerellaceae</taxon>
        <taxon>Septoria</taxon>
    </lineage>
</organism>
<evidence type="ECO:0000313" key="2">
    <source>
        <dbReference type="Proteomes" id="UP001056384"/>
    </source>
</evidence>
<dbReference type="EMBL" id="CP099421">
    <property type="protein sequence ID" value="USW52868.1"/>
    <property type="molecule type" value="Genomic_DNA"/>
</dbReference>
<sequence>MALIYLNPQPVAYETALFWASSITVVFYSSTDKQAYMLDGASAALRILRARLSSPPYAQNASDEAQTLLSSIDIGSRSMPSLVAIPHVLLYQDPSSVTTLGDAVLEIIFSLRDLVGLYMELNLLDRCTSLLKDRLVAFEFDALVQAWPELEPVQSDLPPYALACTHKENGERGPPC</sequence>
<gene>
    <name evidence="1" type="ORF">Slin15195_G061870</name>
</gene>
<name>A0A9Q9ATG1_9PEZI</name>